<dbReference type="Gene3D" id="2.130.10.10">
    <property type="entry name" value="YVTN repeat-like/Quinoprotein amine dehydrogenase"/>
    <property type="match status" value="1"/>
</dbReference>
<name>A0A7D9CXL8_DEKBR</name>
<dbReference type="PANTHER" id="PTHR13950">
    <property type="entry name" value="RABCONNECTIN-RELATED"/>
    <property type="match status" value="1"/>
</dbReference>
<dbReference type="Pfam" id="PF12234">
    <property type="entry name" value="Rav1p_C"/>
    <property type="match status" value="1"/>
</dbReference>
<dbReference type="Proteomes" id="UP000478008">
    <property type="component" value="Unassembled WGS sequence"/>
</dbReference>
<dbReference type="InterPro" id="IPR015943">
    <property type="entry name" value="WD40/YVTN_repeat-like_dom_sf"/>
</dbReference>
<keyword evidence="4" id="KW-1185">Reference proteome</keyword>
<accession>A0A7D9CXL8</accession>
<evidence type="ECO:0000256" key="1">
    <source>
        <dbReference type="SAM" id="MobiDB-lite"/>
    </source>
</evidence>
<sequence length="1501" mass="171130">MAISFLPGEPNRSSEACKYTNWNSIQILAYLSGNNLVILTKNGRHLQTIYLPADAFALDINPVNGKIALAIQSTIFVYTPTISNFYSFNFGGRRHLDELGINWSLETSFQALHDESKINCLSWSDSCEFGNADEDSANFLGLPKEFNSHTSCELVTGSDKSLSLWRFYYKKDQERNVLKRKLLWNMRQPNPVHKVEFSPNASCIASVSFCDKLVKIWHRLSYGIDSADFELYYVPHPSVVTSLRWKSFLKNNGDVASGIRVVSSSNSSTLQPDATHENLNILKTSNSIVKLDFNRMKGSTDNQSVVSLISDKKQHNVLYTVAADSTIRVFSTYKLDTGFEICKNGEIDMYEDDQTARKDGVPKFATFLDNDFVDNGVSEILAKINGQSEQQLEEEGNILASNRKKVEFLRKSIRKKLQFLNGILRDQIELCMVFDGASSCKLYALTNLDSPVPTEMSVLKLNQKYDADGNMRKCKINLNHHCMPCDCRSLAIYHLSPDRYGKNGEITMAIQDTFKNSIRIIGFRFSEFFSFYGDDSDYNNNTYDEEMESFKPMKTFQIGQLQDKLTGHNKSIRRLIRSNDGSSLLSTTRFNENFLWSVIPLGNNRTTLNKRSTILTKTPIIDASIWKHGEYVICLIEGKLVCYDCRLGSQYHTSITKLAPELCTLDIDTSSKAMCFFLLPELSENSCHLLAVYKDKTCKAWQVTLGSDGNSGNIKSFDIESLPIAEDEVIHKVSAVDPVGWNTSIDFIGRDVLSVISKEGYVRIFYATVTKSKICWHTKNSFMTGIVNSTFLSGSSVNKLAITNEKANKLTIWDVRLGTSEYSEEFDESIKDVDWTATQYHQAILSVGFNHYSLLYTQLRYDYTNQSPTFAKIKKVSIAEQTTHEIGDSIWMSDGLLVMGSGNQFYISDKSLDPDKDEITRRAIGTLEIVSSDIFHLCTALNGPLPLYHPQFIIQMLFTGRFALIEVVLVKLCHDLREIDFGNKHALDASLNIIYTDILAPDDEANDSRQRESYHKLLDSISGGLHSEEDTFTTETADFLMERLQKHKLPYLTGHQQITLSYTVNIMKDILLKYRHVLDYNALRYYLGSRLFQINIAKTMDPLEKTTKSITMRDINFAMHSDNKDLLFNLINEQSGMKINWLMAKRYGLPYWLNIRKLTEAMEKIARNEFLGYENQNGGKMDPSRCAIFYMALKKKKILLGLWKMASGHPEQTKMIKFLSHDFDEKRWIRAANKNAYVLMSKHRYMDAAYFFLLAKSIDDCVDVIIEKIHDVPLAIAVSRTYDQSDHSKSLKRILMREVIPKAVETNNRWYLSWCFWAFKDRGLAIQSLIKPIEEVIVDIERLIPEFKMSKTYDVHKINSANNEDPVLLVMYNSLRNRNAEYLEGAQKLKSETEFRFVVKVAAMYETMGCDWIGLLTTRNWKFTAQQNTHPYKSKYASPKIKPISSDSAKKVPNVLDQFGFGPEFNNASNSTKAKPASSKRVQPPPSTFAEPDMSAFDFGF</sequence>
<dbReference type="PANTHER" id="PTHR13950:SF9">
    <property type="entry name" value="RABCONNECTIN-3A"/>
    <property type="match status" value="1"/>
</dbReference>
<feature type="domain" description="RAVE complex protein Rav1 C-terminal" evidence="2">
    <location>
        <begin position="760"/>
        <end position="1415"/>
    </location>
</feature>
<dbReference type="InterPro" id="IPR022033">
    <property type="entry name" value="Rav1p_C"/>
</dbReference>
<evidence type="ECO:0000259" key="2">
    <source>
        <dbReference type="Pfam" id="PF12234"/>
    </source>
</evidence>
<evidence type="ECO:0000313" key="3">
    <source>
        <dbReference type="EMBL" id="VUG18278.1"/>
    </source>
</evidence>
<organism evidence="3 4">
    <name type="scientific">Dekkera bruxellensis</name>
    <name type="common">Brettanomyces custersii</name>
    <dbReference type="NCBI Taxonomy" id="5007"/>
    <lineage>
        <taxon>Eukaryota</taxon>
        <taxon>Fungi</taxon>
        <taxon>Dikarya</taxon>
        <taxon>Ascomycota</taxon>
        <taxon>Saccharomycotina</taxon>
        <taxon>Pichiomycetes</taxon>
        <taxon>Pichiales</taxon>
        <taxon>Pichiaceae</taxon>
        <taxon>Brettanomyces</taxon>
    </lineage>
</organism>
<proteinExistence type="predicted"/>
<dbReference type="GO" id="GO:0007035">
    <property type="term" value="P:vacuolar acidification"/>
    <property type="evidence" value="ECO:0007669"/>
    <property type="project" value="TreeGrafter"/>
</dbReference>
<dbReference type="InterPro" id="IPR052208">
    <property type="entry name" value="DmX-like/RAVE_component"/>
</dbReference>
<reference evidence="3 4" key="1">
    <citation type="submission" date="2019-07" db="EMBL/GenBank/DDBJ databases">
        <authorList>
            <person name="Friedrich A."/>
            <person name="Schacherer J."/>
        </authorList>
    </citation>
    <scope>NUCLEOTIDE SEQUENCE [LARGE SCALE GENOMIC DNA]</scope>
</reference>
<dbReference type="GO" id="GO:0043291">
    <property type="term" value="C:RAVE complex"/>
    <property type="evidence" value="ECO:0007669"/>
    <property type="project" value="TreeGrafter"/>
</dbReference>
<gene>
    <name evidence="3" type="ORF">DEBR0S3_06524G</name>
</gene>
<dbReference type="EMBL" id="CABFWN010000003">
    <property type="protein sequence ID" value="VUG18278.1"/>
    <property type="molecule type" value="Genomic_DNA"/>
</dbReference>
<dbReference type="SMART" id="SM00320">
    <property type="entry name" value="WD40"/>
    <property type="match status" value="3"/>
</dbReference>
<dbReference type="SUPFAM" id="SSF50978">
    <property type="entry name" value="WD40 repeat-like"/>
    <property type="match status" value="3"/>
</dbReference>
<feature type="region of interest" description="Disordered" evidence="1">
    <location>
        <begin position="1466"/>
        <end position="1501"/>
    </location>
</feature>
<protein>
    <submittedName>
        <fullName evidence="3">DEBR0S3_06524g1_1</fullName>
    </submittedName>
</protein>
<dbReference type="InterPro" id="IPR001680">
    <property type="entry name" value="WD40_rpt"/>
</dbReference>
<evidence type="ECO:0000313" key="4">
    <source>
        <dbReference type="Proteomes" id="UP000478008"/>
    </source>
</evidence>
<dbReference type="Pfam" id="PF00400">
    <property type="entry name" value="WD40"/>
    <property type="match status" value="1"/>
</dbReference>
<dbReference type="InterPro" id="IPR036322">
    <property type="entry name" value="WD40_repeat_dom_sf"/>
</dbReference>